<organism evidence="1 2">
    <name type="scientific">Hesseltinella vesiculosa</name>
    <dbReference type="NCBI Taxonomy" id="101127"/>
    <lineage>
        <taxon>Eukaryota</taxon>
        <taxon>Fungi</taxon>
        <taxon>Fungi incertae sedis</taxon>
        <taxon>Mucoromycota</taxon>
        <taxon>Mucoromycotina</taxon>
        <taxon>Mucoromycetes</taxon>
        <taxon>Mucorales</taxon>
        <taxon>Cunninghamellaceae</taxon>
        <taxon>Hesseltinella</taxon>
    </lineage>
</organism>
<name>A0A1X2G3R4_9FUNG</name>
<proteinExistence type="predicted"/>
<dbReference type="AlphaFoldDB" id="A0A1X2G3R4"/>
<reference evidence="1 2" key="1">
    <citation type="submission" date="2016-07" db="EMBL/GenBank/DDBJ databases">
        <title>Pervasive Adenine N6-methylation of Active Genes in Fungi.</title>
        <authorList>
            <consortium name="DOE Joint Genome Institute"/>
            <person name="Mondo S.J."/>
            <person name="Dannebaum R.O."/>
            <person name="Kuo R.C."/>
            <person name="Labutti K."/>
            <person name="Haridas S."/>
            <person name="Kuo A."/>
            <person name="Salamov A."/>
            <person name="Ahrendt S.R."/>
            <person name="Lipzen A."/>
            <person name="Sullivan W."/>
            <person name="Andreopoulos W.B."/>
            <person name="Clum A."/>
            <person name="Lindquist E."/>
            <person name="Daum C."/>
            <person name="Ramamoorthy G.K."/>
            <person name="Gryganskyi A."/>
            <person name="Culley D."/>
            <person name="Magnuson J.K."/>
            <person name="James T.Y."/>
            <person name="O'Malley M.A."/>
            <person name="Stajich J.E."/>
            <person name="Spatafora J.W."/>
            <person name="Visel A."/>
            <person name="Grigoriev I.V."/>
        </authorList>
    </citation>
    <scope>NUCLEOTIDE SEQUENCE [LARGE SCALE GENOMIC DNA]</scope>
    <source>
        <strain evidence="1 2">NRRL 3301</strain>
    </source>
</reference>
<sequence>MTDDEWFDYFMTVEPPIADLLHVRNRGQSLALHFATLQSAYYFLTHRAGWAGLWSTEDVRDLIFTPARIYGHFVMYHRGSHPYRLCHLAQNRPPQARFPLP</sequence>
<keyword evidence="2" id="KW-1185">Reference proteome</keyword>
<dbReference type="Proteomes" id="UP000242146">
    <property type="component" value="Unassembled WGS sequence"/>
</dbReference>
<evidence type="ECO:0000313" key="2">
    <source>
        <dbReference type="Proteomes" id="UP000242146"/>
    </source>
</evidence>
<accession>A0A1X2G3R4</accession>
<protein>
    <submittedName>
        <fullName evidence="1">Uncharacterized protein</fullName>
    </submittedName>
</protein>
<dbReference type="EMBL" id="MCGT01000051">
    <property type="protein sequence ID" value="ORX43987.1"/>
    <property type="molecule type" value="Genomic_DNA"/>
</dbReference>
<gene>
    <name evidence="1" type="ORF">DM01DRAFT_1340547</name>
</gene>
<comment type="caution">
    <text evidence="1">The sequence shown here is derived from an EMBL/GenBank/DDBJ whole genome shotgun (WGS) entry which is preliminary data.</text>
</comment>
<evidence type="ECO:0000313" key="1">
    <source>
        <dbReference type="EMBL" id="ORX43987.1"/>
    </source>
</evidence>